<dbReference type="HOGENOM" id="CLU_032903_16_0_9"/>
<evidence type="ECO:0000256" key="2">
    <source>
        <dbReference type="ARBA" id="ARBA00022578"/>
    </source>
</evidence>
<keyword evidence="3" id="KW-0238">DNA-binding</keyword>
<feature type="domain" description="Cas12f1-like TNB" evidence="6">
    <location>
        <begin position="316"/>
        <end position="393"/>
    </location>
</feature>
<protein>
    <submittedName>
        <fullName evidence="7">Putative transposase</fullName>
    </submittedName>
</protein>
<evidence type="ECO:0000256" key="4">
    <source>
        <dbReference type="ARBA" id="ARBA00023172"/>
    </source>
</evidence>
<dbReference type="Pfam" id="PF07282">
    <property type="entry name" value="Cas12f1-like_TNB"/>
    <property type="match status" value="1"/>
</dbReference>
<evidence type="ECO:0000259" key="6">
    <source>
        <dbReference type="Pfam" id="PF07282"/>
    </source>
</evidence>
<dbReference type="GO" id="GO:0003677">
    <property type="term" value="F:DNA binding"/>
    <property type="evidence" value="ECO:0007669"/>
    <property type="project" value="UniProtKB-KW"/>
</dbReference>
<gene>
    <name evidence="7" type="ORF">BN1050_02453</name>
</gene>
<evidence type="ECO:0000259" key="5">
    <source>
        <dbReference type="Pfam" id="PF01385"/>
    </source>
</evidence>
<keyword evidence="4" id="KW-0233">DNA recombination</keyword>
<dbReference type="GO" id="GO:0032196">
    <property type="term" value="P:transposition"/>
    <property type="evidence" value="ECO:0007669"/>
    <property type="project" value="UniProtKB-KW"/>
</dbReference>
<dbReference type="EMBL" id="LN483077">
    <property type="protein sequence ID" value="CEA05417.1"/>
    <property type="molecule type" value="Genomic_DNA"/>
</dbReference>
<keyword evidence="2" id="KW-0815">Transposition</keyword>
<dbReference type="InterPro" id="IPR001959">
    <property type="entry name" value="Transposase"/>
</dbReference>
<proteinExistence type="inferred from homology"/>
<evidence type="ECO:0000256" key="1">
    <source>
        <dbReference type="ARBA" id="ARBA00008761"/>
    </source>
</evidence>
<comment type="similarity">
    <text evidence="1">In the C-terminal section; belongs to the transposase 35 family.</text>
</comment>
<name>A0A078MJ23_9BACL</name>
<sequence>MDKTFKTQVNRMKGLTKQEYRVLRELCSISKNLYNVSLYNIRQHYFTEKSFLTYESNYHVAKHNENYKLLQAGISQQILKVVDRSFKSFFNLMKKAKQGEYRFQDVKIPKYLAKDGLFPLILSTNAIRVKDGYFFIPLSNAYKKKSGLKEIKIKFPPQLVGKTLKEVRIIPKAKGKRFDIHYVYEQPFETVMLDKEKAMSIDIGLNNVATCVTSDGLSYLYDGKPLKSINHYYNKQKAKYQSIAIKQGMKYTNRLASMDIKRNNRVKDYMRKVARSIIELCKGQQIGTLVIGYNKDFKRGLNLGKKNNQQFTQIPFGLLREYLYNLCEHYGINYVEQEESYTSKASFFDNDALPVWTAEKQNMSFSGKRIKRGLYQTAKGILVNADINGALNILRKSNLIDTRILQAKGCLAHPQRVRIV</sequence>
<accession>A0A078MJ23</accession>
<reference evidence="7" key="1">
    <citation type="submission" date="2014-07" db="EMBL/GenBank/DDBJ databases">
        <authorList>
            <person name="Urmite Genomes Urmite Genomes"/>
        </authorList>
    </citation>
    <scope>NUCLEOTIDE SEQUENCE</scope>
    <source>
        <strain evidence="7">13S34_air</strain>
    </source>
</reference>
<dbReference type="InterPro" id="IPR010095">
    <property type="entry name" value="Cas12f1-like_TNB"/>
</dbReference>
<feature type="domain" description="Probable transposase IS891/IS1136/IS1341" evidence="5">
    <location>
        <begin position="181"/>
        <end position="296"/>
    </location>
</feature>
<dbReference type="PATRIC" id="fig|1461583.4.peg.2369"/>
<dbReference type="Pfam" id="PF01385">
    <property type="entry name" value="OrfB_IS605"/>
    <property type="match status" value="1"/>
</dbReference>
<evidence type="ECO:0000256" key="3">
    <source>
        <dbReference type="ARBA" id="ARBA00023125"/>
    </source>
</evidence>
<dbReference type="GO" id="GO:0006310">
    <property type="term" value="P:DNA recombination"/>
    <property type="evidence" value="ECO:0007669"/>
    <property type="project" value="UniProtKB-KW"/>
</dbReference>
<dbReference type="NCBIfam" id="NF040570">
    <property type="entry name" value="guided_TnpB"/>
    <property type="match status" value="1"/>
</dbReference>
<dbReference type="NCBIfam" id="TIGR01766">
    <property type="entry name" value="IS200/IS605 family accessory protein TnpB-like domain"/>
    <property type="match status" value="1"/>
</dbReference>
<evidence type="ECO:0000313" key="7">
    <source>
        <dbReference type="EMBL" id="CEA05417.1"/>
    </source>
</evidence>
<organism evidence="7">
    <name type="scientific">Metalysinibacillus saudimassiliensis</name>
    <dbReference type="NCBI Taxonomy" id="1461583"/>
    <lineage>
        <taxon>Bacteria</taxon>
        <taxon>Bacillati</taxon>
        <taxon>Bacillota</taxon>
        <taxon>Bacilli</taxon>
        <taxon>Bacillales</taxon>
        <taxon>Caryophanaceae</taxon>
        <taxon>Metalysinibacillus</taxon>
    </lineage>
</organism>
<dbReference type="AlphaFoldDB" id="A0A078MJ23"/>